<dbReference type="EMBL" id="MKGH01000062">
    <property type="protein sequence ID" value="PKX76005.1"/>
    <property type="molecule type" value="Genomic_DNA"/>
</dbReference>
<feature type="domain" description="Major facilitator superfamily (MFS) profile" evidence="8">
    <location>
        <begin position="1"/>
        <end position="366"/>
    </location>
</feature>
<dbReference type="PANTHER" id="PTHR43124:SF3">
    <property type="entry name" value="CHLORAMPHENICOL EFFLUX PUMP RV0191"/>
    <property type="match status" value="1"/>
</dbReference>
<feature type="transmembrane region" description="Helical" evidence="7">
    <location>
        <begin position="342"/>
        <end position="362"/>
    </location>
</feature>
<keyword evidence="4 7" id="KW-0812">Transmembrane</keyword>
<evidence type="ECO:0000313" key="9">
    <source>
        <dbReference type="EMBL" id="PKX76005.1"/>
    </source>
</evidence>
<evidence type="ECO:0000256" key="6">
    <source>
        <dbReference type="ARBA" id="ARBA00023136"/>
    </source>
</evidence>
<dbReference type="Gene3D" id="1.20.1250.20">
    <property type="entry name" value="MFS general substrate transporter like domains"/>
    <property type="match status" value="1"/>
</dbReference>
<evidence type="ECO:0000256" key="2">
    <source>
        <dbReference type="ARBA" id="ARBA00022448"/>
    </source>
</evidence>
<feature type="transmembrane region" description="Helical" evidence="7">
    <location>
        <begin position="227"/>
        <end position="246"/>
    </location>
</feature>
<keyword evidence="5 7" id="KW-1133">Transmembrane helix</keyword>
<feature type="transmembrane region" description="Helical" evidence="7">
    <location>
        <begin position="253"/>
        <end position="272"/>
    </location>
</feature>
<name>A0AAX0V8N4_LATSK</name>
<gene>
    <name evidence="9" type="ORF">CUR37_09835</name>
</gene>
<dbReference type="CDD" id="cd17324">
    <property type="entry name" value="MFS_NepI_like"/>
    <property type="match status" value="1"/>
</dbReference>
<feature type="transmembrane region" description="Helical" evidence="7">
    <location>
        <begin position="193"/>
        <end position="215"/>
    </location>
</feature>
<dbReference type="GO" id="GO:0022857">
    <property type="term" value="F:transmembrane transporter activity"/>
    <property type="evidence" value="ECO:0007669"/>
    <property type="project" value="InterPro"/>
</dbReference>
<feature type="transmembrane region" description="Helical" evidence="7">
    <location>
        <begin position="319"/>
        <end position="336"/>
    </location>
</feature>
<feature type="transmembrane region" description="Helical" evidence="7">
    <location>
        <begin position="63"/>
        <end position="86"/>
    </location>
</feature>
<dbReference type="Pfam" id="PF07690">
    <property type="entry name" value="MFS_1"/>
    <property type="match status" value="1"/>
</dbReference>
<proteinExistence type="predicted"/>
<feature type="transmembrane region" description="Helical" evidence="7">
    <location>
        <begin position="278"/>
        <end position="298"/>
    </location>
</feature>
<dbReference type="GO" id="GO:0005886">
    <property type="term" value="C:plasma membrane"/>
    <property type="evidence" value="ECO:0007669"/>
    <property type="project" value="UniProtKB-SubCell"/>
</dbReference>
<dbReference type="PANTHER" id="PTHR43124">
    <property type="entry name" value="PURINE EFFLUX PUMP PBUE"/>
    <property type="match status" value="1"/>
</dbReference>
<comment type="caution">
    <text evidence="9">The sequence shown here is derived from an EMBL/GenBank/DDBJ whole genome shotgun (WGS) entry which is preliminary data.</text>
</comment>
<evidence type="ECO:0000256" key="7">
    <source>
        <dbReference type="SAM" id="Phobius"/>
    </source>
</evidence>
<dbReference type="SUPFAM" id="SSF103473">
    <property type="entry name" value="MFS general substrate transporter"/>
    <property type="match status" value="1"/>
</dbReference>
<dbReference type="InterPro" id="IPR036259">
    <property type="entry name" value="MFS_trans_sf"/>
</dbReference>
<reference evidence="9 10" key="1">
    <citation type="submission" date="2016-09" db="EMBL/GenBank/DDBJ databases">
        <authorList>
            <person name="Inglin R.C."/>
        </authorList>
    </citation>
    <scope>NUCLEOTIDE SEQUENCE [LARGE SCALE GENOMIC DNA]</scope>
    <source>
        <strain evidence="9 10">RI-517</strain>
    </source>
</reference>
<keyword evidence="6 7" id="KW-0472">Membrane</keyword>
<keyword evidence="2" id="KW-0813">Transport</keyword>
<dbReference type="Proteomes" id="UP000234349">
    <property type="component" value="Unassembled WGS sequence"/>
</dbReference>
<organism evidence="9 10">
    <name type="scientific">Latilactobacillus sakei</name>
    <name type="common">Lactobacillus sakei</name>
    <dbReference type="NCBI Taxonomy" id="1599"/>
    <lineage>
        <taxon>Bacteria</taxon>
        <taxon>Bacillati</taxon>
        <taxon>Bacillota</taxon>
        <taxon>Bacilli</taxon>
        <taxon>Lactobacillales</taxon>
        <taxon>Lactobacillaceae</taxon>
        <taxon>Latilactobacillus</taxon>
    </lineage>
</organism>
<evidence type="ECO:0000256" key="1">
    <source>
        <dbReference type="ARBA" id="ARBA00004651"/>
    </source>
</evidence>
<dbReference type="InterPro" id="IPR011701">
    <property type="entry name" value="MFS"/>
</dbReference>
<dbReference type="PROSITE" id="PS50850">
    <property type="entry name" value="MFS"/>
    <property type="match status" value="1"/>
</dbReference>
<feature type="transmembrane region" description="Helical" evidence="7">
    <location>
        <begin position="122"/>
        <end position="143"/>
    </location>
</feature>
<feature type="transmembrane region" description="Helical" evidence="7">
    <location>
        <begin position="92"/>
        <end position="110"/>
    </location>
</feature>
<accession>A0AAX0V8N4</accession>
<feature type="transmembrane region" description="Helical" evidence="7">
    <location>
        <begin position="36"/>
        <end position="56"/>
    </location>
</feature>
<dbReference type="AlphaFoldDB" id="A0AAX0V8N4"/>
<evidence type="ECO:0000256" key="3">
    <source>
        <dbReference type="ARBA" id="ARBA00022475"/>
    </source>
</evidence>
<evidence type="ECO:0000259" key="8">
    <source>
        <dbReference type="PROSITE" id="PS50850"/>
    </source>
</evidence>
<evidence type="ECO:0000313" key="10">
    <source>
        <dbReference type="Proteomes" id="UP000234349"/>
    </source>
</evidence>
<evidence type="ECO:0000256" key="4">
    <source>
        <dbReference type="ARBA" id="ARBA00022692"/>
    </source>
</evidence>
<feature type="transmembrane region" description="Helical" evidence="7">
    <location>
        <begin position="149"/>
        <end position="172"/>
    </location>
</feature>
<dbReference type="InterPro" id="IPR050189">
    <property type="entry name" value="MFS_Efflux_Transporters"/>
</dbReference>
<comment type="subcellular location">
    <subcellularLocation>
        <location evidence="1">Cell membrane</location>
        <topology evidence="1">Multi-pass membrane protein</topology>
    </subcellularLocation>
</comment>
<protein>
    <submittedName>
        <fullName evidence="9">MFS transporter</fullName>
    </submittedName>
</protein>
<evidence type="ECO:0000256" key="5">
    <source>
        <dbReference type="ARBA" id="ARBA00022989"/>
    </source>
</evidence>
<dbReference type="InterPro" id="IPR020846">
    <property type="entry name" value="MFS_dom"/>
</dbReference>
<keyword evidence="3" id="KW-1003">Cell membrane</keyword>
<sequence>MASITFMAILSELMPSGILPEMASGFGITEAQAGSFVGQYAIASALFGIPIISATVEWDRKKLLMLLMIGFAIANITIGFVSVYWIAAAARIVGGICAGALWPMISAYGMSLVSPNEHGKAVAVIMAGTTVGMSIGLPVMTWIGTTFSFHIEFITMGIIILIIAVLCQMFLPHVGGEKRSKSNSPFTMLKNKGVLMVILLTVLAVVANYGIYTYITNLVKDIHYPGIGLAQILFGIGSILSVLLAGRFIDHHLQSVCIGMLAAAGIAMSSFYWIDSTFIHHLSFIFWGIGFGALVTLFQTAVTRQVTKGTAIATSLQSSAFNFSIMIGSTTGGWLLTSGSSAPIVMMALILLVAGIIISLFAKKILA</sequence>